<dbReference type="OrthoDB" id="3352408at2759"/>
<dbReference type="GO" id="GO:0005886">
    <property type="term" value="C:plasma membrane"/>
    <property type="evidence" value="ECO:0007669"/>
    <property type="project" value="UniProtKB-SubCell"/>
</dbReference>
<sequence>LSIARKFGIPVNPENHSNCLTGADIEAISAPKNNTSLSIKWFNCSNDRGRLNDAQALKITDIGISMGKSGSDVSREAADIILVNDEFVTILDAVKEGIKNCLFKISFIDYGIN</sequence>
<evidence type="ECO:0000313" key="3">
    <source>
        <dbReference type="EMBL" id="CAG8748938.1"/>
    </source>
</evidence>
<dbReference type="InterPro" id="IPR023214">
    <property type="entry name" value="HAD_sf"/>
</dbReference>
<dbReference type="PANTHER" id="PTHR43294:SF21">
    <property type="entry name" value="CATION TRANSPORTING ATPASE"/>
    <property type="match status" value="1"/>
</dbReference>
<dbReference type="SUPFAM" id="SSF56784">
    <property type="entry name" value="HAD-like"/>
    <property type="match status" value="1"/>
</dbReference>
<comment type="caution">
    <text evidence="3">The sequence shown here is derived from an EMBL/GenBank/DDBJ whole genome shotgun (WGS) entry which is preliminary data.</text>
</comment>
<proteinExistence type="predicted"/>
<dbReference type="PRINTS" id="PR00119">
    <property type="entry name" value="CATATPASE"/>
</dbReference>
<evidence type="ECO:0000256" key="2">
    <source>
        <dbReference type="ARBA" id="ARBA00022475"/>
    </source>
</evidence>
<dbReference type="PANTHER" id="PTHR43294">
    <property type="entry name" value="SODIUM/POTASSIUM-TRANSPORTING ATPASE SUBUNIT ALPHA"/>
    <property type="match status" value="1"/>
</dbReference>
<dbReference type="GO" id="GO:0019829">
    <property type="term" value="F:ATPase-coupled monoatomic cation transmembrane transporter activity"/>
    <property type="evidence" value="ECO:0007669"/>
    <property type="project" value="TreeGrafter"/>
</dbReference>
<organism evidence="3 4">
    <name type="scientific">Cetraspora pellucida</name>
    <dbReference type="NCBI Taxonomy" id="1433469"/>
    <lineage>
        <taxon>Eukaryota</taxon>
        <taxon>Fungi</taxon>
        <taxon>Fungi incertae sedis</taxon>
        <taxon>Mucoromycota</taxon>
        <taxon>Glomeromycotina</taxon>
        <taxon>Glomeromycetes</taxon>
        <taxon>Diversisporales</taxon>
        <taxon>Gigasporaceae</taxon>
        <taxon>Cetraspora</taxon>
    </lineage>
</organism>
<reference evidence="3" key="1">
    <citation type="submission" date="2021-06" db="EMBL/GenBank/DDBJ databases">
        <authorList>
            <person name="Kallberg Y."/>
            <person name="Tangrot J."/>
            <person name="Rosling A."/>
        </authorList>
    </citation>
    <scope>NUCLEOTIDE SEQUENCE</scope>
    <source>
        <strain evidence="3">FL966</strain>
    </source>
</reference>
<protein>
    <submittedName>
        <fullName evidence="3">9452_t:CDS:1</fullName>
    </submittedName>
</protein>
<keyword evidence="2" id="KW-0472">Membrane</keyword>
<accession>A0A9N9IW13</accession>
<feature type="non-terminal residue" evidence="3">
    <location>
        <position position="113"/>
    </location>
</feature>
<dbReference type="Proteomes" id="UP000789759">
    <property type="component" value="Unassembled WGS sequence"/>
</dbReference>
<keyword evidence="4" id="KW-1185">Reference proteome</keyword>
<dbReference type="InterPro" id="IPR036412">
    <property type="entry name" value="HAD-like_sf"/>
</dbReference>
<evidence type="ECO:0000256" key="1">
    <source>
        <dbReference type="ARBA" id="ARBA00004651"/>
    </source>
</evidence>
<comment type="subcellular location">
    <subcellularLocation>
        <location evidence="1">Cell membrane</location>
        <topology evidence="1">Multi-pass membrane protein</topology>
    </subcellularLocation>
</comment>
<keyword evidence="2" id="KW-1003">Cell membrane</keyword>
<name>A0A9N9IW13_9GLOM</name>
<dbReference type="EMBL" id="CAJVQA010017469">
    <property type="protein sequence ID" value="CAG8748938.1"/>
    <property type="molecule type" value="Genomic_DNA"/>
</dbReference>
<dbReference type="Gene3D" id="3.40.50.1000">
    <property type="entry name" value="HAD superfamily/HAD-like"/>
    <property type="match status" value="1"/>
</dbReference>
<dbReference type="GO" id="GO:1902600">
    <property type="term" value="P:proton transmembrane transport"/>
    <property type="evidence" value="ECO:0007669"/>
    <property type="project" value="TreeGrafter"/>
</dbReference>
<evidence type="ECO:0000313" key="4">
    <source>
        <dbReference type="Proteomes" id="UP000789759"/>
    </source>
</evidence>
<dbReference type="InterPro" id="IPR050510">
    <property type="entry name" value="Cation_transp_ATPase_P-type"/>
</dbReference>
<gene>
    <name evidence="3" type="ORF">CPELLU_LOCUS14580</name>
</gene>
<dbReference type="AlphaFoldDB" id="A0A9N9IW13"/>